<organism evidence="1 2">
    <name type="scientific">Bacillus canaveralius</name>
    <dbReference type="NCBI Taxonomy" id="1403243"/>
    <lineage>
        <taxon>Bacteria</taxon>
        <taxon>Bacillati</taxon>
        <taxon>Bacillota</taxon>
        <taxon>Bacilli</taxon>
        <taxon>Bacillales</taxon>
        <taxon>Bacillaceae</taxon>
        <taxon>Bacillus</taxon>
    </lineage>
</organism>
<comment type="caution">
    <text evidence="1">The sequence shown here is derived from an EMBL/GenBank/DDBJ whole genome shotgun (WGS) entry which is preliminary data.</text>
</comment>
<name>A0ABX4SX71_9BACI</name>
<evidence type="ECO:0000313" key="2">
    <source>
        <dbReference type="Proteomes" id="UP000235114"/>
    </source>
</evidence>
<evidence type="ECO:0000313" key="1">
    <source>
        <dbReference type="EMBL" id="PLR88017.1"/>
    </source>
</evidence>
<protein>
    <submittedName>
        <fullName evidence="1">Uncharacterized protein</fullName>
    </submittedName>
</protein>
<feature type="non-terminal residue" evidence="1">
    <location>
        <position position="1"/>
    </location>
</feature>
<proteinExistence type="predicted"/>
<accession>A0ABX4SX71</accession>
<reference evidence="1 2" key="1">
    <citation type="submission" date="2017-12" db="EMBL/GenBank/DDBJ databases">
        <title>Comparative Functional Genomics of Dry Heat Resistant strains isolated from the Viking Spacecraft.</title>
        <authorList>
            <person name="Seuylemezian A."/>
            <person name="Cooper K."/>
            <person name="Vaishampayan P."/>
        </authorList>
    </citation>
    <scope>NUCLEOTIDE SEQUENCE [LARGE SCALE GENOMIC DNA]</scope>
    <source>
        <strain evidence="1 2">ATCC 29669</strain>
    </source>
</reference>
<keyword evidence="2" id="KW-1185">Reference proteome</keyword>
<dbReference type="EMBL" id="PGVD01000112">
    <property type="protein sequence ID" value="PLR88017.1"/>
    <property type="molecule type" value="Genomic_DNA"/>
</dbReference>
<sequence>GSGGSGGGGPVAPPPPPPRVPTLEELIESARAGFNVNAGPIRARHIQSDNYVAQNYIFGDYAKQFGYINKRPQSNLKVDDIELPLVWATNDDDIKVIKSEVPWGPGNIAKGVKLIKNSPFIRWINGSSNIVKINNTKVINSAIAPRKGGETIVGHAFQKHGGRNPDIWGKVRGGPDEINQKGLKHLQEILDAPGEFTKIKNPKGIEFLEKKLPDGRGVRLNRDGTFKGFIDQ</sequence>
<gene>
    <name evidence="1" type="ORF">CVD25_23055</name>
</gene>
<dbReference type="Proteomes" id="UP000235114">
    <property type="component" value="Unassembled WGS sequence"/>
</dbReference>